<evidence type="ECO:0000256" key="5">
    <source>
        <dbReference type="ARBA" id="ARBA00022475"/>
    </source>
</evidence>
<evidence type="ECO:0000256" key="12">
    <source>
        <dbReference type="ARBA" id="ARBA00022777"/>
    </source>
</evidence>
<evidence type="ECO:0000256" key="8">
    <source>
        <dbReference type="ARBA" id="ARBA00022679"/>
    </source>
</evidence>
<keyword evidence="26" id="KW-1185">Reference proteome</keyword>
<dbReference type="InterPro" id="IPR000829">
    <property type="entry name" value="DAGK"/>
</dbReference>
<evidence type="ECO:0000256" key="22">
    <source>
        <dbReference type="PIRSR" id="PIRSR600829-3"/>
    </source>
</evidence>
<keyword evidence="6" id="KW-0444">Lipid biosynthesis</keyword>
<keyword evidence="5" id="KW-1003">Cell membrane</keyword>
<reference evidence="25 26" key="2">
    <citation type="journal article" date="2016" name="Infect. Immun.">
        <title>Helicobacter saguini, a Novel Helicobacter Isolated from Cotton-Top Tamarins with Ulcerative Colitis, Has Proinflammatory Properties and Induces Typhlocolitis and Dysplasia in Gnotobiotic IL-10-/- Mice.</title>
        <authorList>
            <person name="Shen Z."/>
            <person name="Mannion A."/>
            <person name="Whary M.T."/>
            <person name="Muthupalani S."/>
            <person name="Sheh A."/>
            <person name="Feng Y."/>
            <person name="Gong G."/>
            <person name="Vandamme P."/>
            <person name="Holcombe H.R."/>
            <person name="Paster B.J."/>
            <person name="Fox J.G."/>
        </authorList>
    </citation>
    <scope>NUCLEOTIDE SEQUENCE [LARGE SCALE GENOMIC DNA]</scope>
    <source>
        <strain evidence="25 26">MIT 97-6194</strain>
    </source>
</reference>
<name>A0A4U8T5V7_9HELI</name>
<dbReference type="RefSeq" id="WP_034573966.1">
    <property type="nucleotide sequence ID" value="NZ_JRMP02000004.1"/>
</dbReference>
<accession>A0A4U8T5V7</accession>
<keyword evidence="14 23" id="KW-0460">Magnesium</keyword>
<comment type="cofactor">
    <cofactor evidence="23">
        <name>Mg(2+)</name>
        <dbReference type="ChEBI" id="CHEBI:18420"/>
    </cofactor>
    <text evidence="23">Mn(2+), Zn(2+), Cd(2+) and Co(2+) support activity to lesser extents.</text>
</comment>
<dbReference type="GO" id="GO:0004143">
    <property type="term" value="F:ATP-dependent diacylglycerol kinase activity"/>
    <property type="evidence" value="ECO:0007669"/>
    <property type="project" value="UniProtKB-EC"/>
</dbReference>
<dbReference type="InterPro" id="IPR036945">
    <property type="entry name" value="DAGK_sf"/>
</dbReference>
<evidence type="ECO:0000256" key="15">
    <source>
        <dbReference type="ARBA" id="ARBA00022989"/>
    </source>
</evidence>
<feature type="binding site" evidence="21">
    <location>
        <begin position="27"/>
        <end position="31"/>
    </location>
    <ligand>
        <name>substrate</name>
    </ligand>
</feature>
<dbReference type="EC" id="2.7.1.107" evidence="3 24"/>
<dbReference type="GO" id="GO:0006654">
    <property type="term" value="P:phosphatidic acid biosynthetic process"/>
    <property type="evidence" value="ECO:0007669"/>
    <property type="project" value="InterPro"/>
</dbReference>
<evidence type="ECO:0000256" key="20">
    <source>
        <dbReference type="PIRSR" id="PIRSR600829-1"/>
    </source>
</evidence>
<protein>
    <recommendedName>
        <fullName evidence="4 24">Diacylglycerol kinase</fullName>
        <ecNumber evidence="3 24">2.7.1.107</ecNumber>
    </recommendedName>
</protein>
<evidence type="ECO:0000313" key="25">
    <source>
        <dbReference type="EMBL" id="TLD94950.1"/>
    </source>
</evidence>
<reference evidence="25 26" key="1">
    <citation type="journal article" date="2014" name="Genome Announc.">
        <title>Draft genome sequences of eight enterohepatic helicobacter species isolated from both laboratory and wild rodents.</title>
        <authorList>
            <person name="Sheh A."/>
            <person name="Shen Z."/>
            <person name="Fox J.G."/>
        </authorList>
    </citation>
    <scope>NUCLEOTIDE SEQUENCE [LARGE SCALE GENOMIC DNA]</scope>
    <source>
        <strain evidence="25 26">MIT 97-6194</strain>
    </source>
</reference>
<comment type="catalytic activity">
    <reaction evidence="24">
        <text>a 1,2-diacyl-sn-glycerol + ATP = a 1,2-diacyl-sn-glycero-3-phosphate + ADP + H(+)</text>
        <dbReference type="Rhea" id="RHEA:10272"/>
        <dbReference type="ChEBI" id="CHEBI:15378"/>
        <dbReference type="ChEBI" id="CHEBI:17815"/>
        <dbReference type="ChEBI" id="CHEBI:30616"/>
        <dbReference type="ChEBI" id="CHEBI:58608"/>
        <dbReference type="ChEBI" id="CHEBI:456216"/>
        <dbReference type="EC" id="2.7.1.107"/>
    </reaction>
</comment>
<evidence type="ECO:0000256" key="21">
    <source>
        <dbReference type="PIRSR" id="PIRSR600829-2"/>
    </source>
</evidence>
<evidence type="ECO:0000256" key="2">
    <source>
        <dbReference type="ARBA" id="ARBA00005967"/>
    </source>
</evidence>
<dbReference type="InterPro" id="IPR033718">
    <property type="entry name" value="DAGK_prok"/>
</dbReference>
<comment type="function">
    <text evidence="24">Catalyzes the ATP-dependent phosphorylation of sn-l,2-diacylglycerol (DAG) to phosphatidic acid. Involved in the recycling of diacylglycerol produced as a by-product during membrane-derived oligosaccharide (MDO) biosynthesis.</text>
</comment>
<keyword evidence="9 24" id="KW-0812">Transmembrane</keyword>
<evidence type="ECO:0000256" key="24">
    <source>
        <dbReference type="RuleBase" id="RU363065"/>
    </source>
</evidence>
<evidence type="ECO:0000313" key="26">
    <source>
        <dbReference type="Proteomes" id="UP000029714"/>
    </source>
</evidence>
<evidence type="ECO:0000256" key="23">
    <source>
        <dbReference type="PIRSR" id="PIRSR600829-4"/>
    </source>
</evidence>
<keyword evidence="11 22" id="KW-0547">Nucleotide-binding</keyword>
<evidence type="ECO:0000256" key="16">
    <source>
        <dbReference type="ARBA" id="ARBA00023098"/>
    </source>
</evidence>
<feature type="binding site" evidence="22">
    <location>
        <position position="13"/>
    </location>
    <ligand>
        <name>ATP</name>
        <dbReference type="ChEBI" id="CHEBI:30616"/>
    </ligand>
</feature>
<feature type="binding site" evidence="23">
    <location>
        <position position="25"/>
    </location>
    <ligand>
        <name>a divalent metal cation</name>
        <dbReference type="ChEBI" id="CHEBI:60240"/>
    </ligand>
</feature>
<evidence type="ECO:0000256" key="7">
    <source>
        <dbReference type="ARBA" id="ARBA00022519"/>
    </source>
</evidence>
<proteinExistence type="inferred from homology"/>
<dbReference type="STRING" id="1548018.LS64_14395"/>
<sequence>MKPKYNLFSNAKYAFDGLKSMVKTEMAFRLELFFATLGILLSFALNITLQTQILLIITLFLILIMECVNSAIESSIDLFTQDYAKLAKIAKDCGSAAVLLCVLQAILCWGVVLISLMLEGKIWII</sequence>
<feature type="active site" description="Proton acceptor" evidence="20">
    <location>
        <position position="66"/>
    </location>
</feature>
<evidence type="ECO:0000256" key="10">
    <source>
        <dbReference type="ARBA" id="ARBA00022723"/>
    </source>
</evidence>
<feature type="binding site" evidence="23">
    <location>
        <position position="73"/>
    </location>
    <ligand>
        <name>a divalent metal cation</name>
        <dbReference type="ChEBI" id="CHEBI:60240"/>
    </ligand>
</feature>
<evidence type="ECO:0000256" key="1">
    <source>
        <dbReference type="ARBA" id="ARBA00004429"/>
    </source>
</evidence>
<keyword evidence="19 24" id="KW-1208">Phospholipid metabolism</keyword>
<evidence type="ECO:0000256" key="4">
    <source>
        <dbReference type="ARBA" id="ARBA00017575"/>
    </source>
</evidence>
<feature type="binding site" evidence="22">
    <location>
        <begin position="91"/>
        <end position="92"/>
    </location>
    <ligand>
        <name>ATP</name>
        <dbReference type="ChEBI" id="CHEBI:30616"/>
    </ligand>
</feature>
<feature type="binding site" evidence="21">
    <location>
        <position position="66"/>
    </location>
    <ligand>
        <name>substrate</name>
    </ligand>
</feature>
<evidence type="ECO:0000256" key="14">
    <source>
        <dbReference type="ARBA" id="ARBA00022842"/>
    </source>
</evidence>
<comment type="similarity">
    <text evidence="2 24">Belongs to the bacterial diacylglycerol kinase family.</text>
</comment>
<comment type="caution">
    <text evidence="25">The sequence shown here is derived from an EMBL/GenBank/DDBJ whole genome shotgun (WGS) entry which is preliminary data.</text>
</comment>
<dbReference type="CDD" id="cd14264">
    <property type="entry name" value="DAGK_IM"/>
    <property type="match status" value="1"/>
</dbReference>
<dbReference type="PANTHER" id="PTHR34299">
    <property type="entry name" value="DIACYLGLYCEROL KINASE"/>
    <property type="match status" value="1"/>
</dbReference>
<keyword evidence="18" id="KW-0594">Phospholipid biosynthesis</keyword>
<keyword evidence="10 23" id="KW-0479">Metal-binding</keyword>
<evidence type="ECO:0000256" key="3">
    <source>
        <dbReference type="ARBA" id="ARBA00012133"/>
    </source>
</evidence>
<feature type="transmembrane region" description="Helical" evidence="24">
    <location>
        <begin position="53"/>
        <end position="72"/>
    </location>
</feature>
<keyword evidence="17 24" id="KW-0472">Membrane</keyword>
<evidence type="ECO:0000256" key="6">
    <source>
        <dbReference type="ARBA" id="ARBA00022516"/>
    </source>
</evidence>
<evidence type="ECO:0000256" key="9">
    <source>
        <dbReference type="ARBA" id="ARBA00022692"/>
    </source>
</evidence>
<dbReference type="EMBL" id="JRMP02000004">
    <property type="protein sequence ID" value="TLD94950.1"/>
    <property type="molecule type" value="Genomic_DNA"/>
</dbReference>
<dbReference type="GO" id="GO:0005886">
    <property type="term" value="C:plasma membrane"/>
    <property type="evidence" value="ECO:0007669"/>
    <property type="project" value="UniProtKB-SubCell"/>
</dbReference>
<dbReference type="Proteomes" id="UP000029714">
    <property type="component" value="Unassembled WGS sequence"/>
</dbReference>
<organism evidence="25 26">
    <name type="scientific">Helicobacter saguini</name>
    <dbReference type="NCBI Taxonomy" id="1548018"/>
    <lineage>
        <taxon>Bacteria</taxon>
        <taxon>Pseudomonadati</taxon>
        <taxon>Campylobacterota</taxon>
        <taxon>Epsilonproteobacteria</taxon>
        <taxon>Campylobacterales</taxon>
        <taxon>Helicobacteraceae</taxon>
        <taxon>Helicobacter</taxon>
    </lineage>
</organism>
<feature type="binding site" evidence="22">
    <location>
        <position position="73"/>
    </location>
    <ligand>
        <name>ATP</name>
        <dbReference type="ChEBI" id="CHEBI:30616"/>
    </ligand>
</feature>
<gene>
    <name evidence="25" type="ORF">LS64_003240</name>
</gene>
<keyword evidence="7" id="KW-0997">Cell inner membrane</keyword>
<dbReference type="OrthoDB" id="5460798at2"/>
<keyword evidence="8 24" id="KW-0808">Transferase</keyword>
<feature type="transmembrane region" description="Helical" evidence="24">
    <location>
        <begin position="28"/>
        <end position="47"/>
    </location>
</feature>
<evidence type="ECO:0000256" key="11">
    <source>
        <dbReference type="ARBA" id="ARBA00022741"/>
    </source>
</evidence>
<keyword evidence="13 22" id="KW-0067">ATP-binding</keyword>
<evidence type="ECO:0000256" key="17">
    <source>
        <dbReference type="ARBA" id="ARBA00023136"/>
    </source>
</evidence>
<feature type="binding site" evidence="22">
    <location>
        <position position="25"/>
    </location>
    <ligand>
        <name>ATP</name>
        <dbReference type="ChEBI" id="CHEBI:30616"/>
    </ligand>
</feature>
<keyword evidence="12 24" id="KW-0418">Kinase</keyword>
<keyword evidence="15 24" id="KW-1133">Transmembrane helix</keyword>
<dbReference type="PANTHER" id="PTHR34299:SF1">
    <property type="entry name" value="DIACYLGLYCEROL KINASE"/>
    <property type="match status" value="1"/>
</dbReference>
<feature type="transmembrane region" description="Helical" evidence="24">
    <location>
        <begin position="93"/>
        <end position="118"/>
    </location>
</feature>
<dbReference type="AlphaFoldDB" id="A0A4U8T5V7"/>
<evidence type="ECO:0000256" key="19">
    <source>
        <dbReference type="ARBA" id="ARBA00023264"/>
    </source>
</evidence>
<evidence type="ECO:0000256" key="13">
    <source>
        <dbReference type="ARBA" id="ARBA00022840"/>
    </source>
</evidence>
<dbReference type="GO" id="GO:0046872">
    <property type="term" value="F:metal ion binding"/>
    <property type="evidence" value="ECO:0007669"/>
    <property type="project" value="UniProtKB-KW"/>
</dbReference>
<comment type="subcellular location">
    <subcellularLocation>
        <location evidence="1">Cell inner membrane</location>
        <topology evidence="1">Multi-pass membrane protein</topology>
    </subcellularLocation>
</comment>
<evidence type="ECO:0000256" key="18">
    <source>
        <dbReference type="ARBA" id="ARBA00023209"/>
    </source>
</evidence>
<dbReference type="Pfam" id="PF01219">
    <property type="entry name" value="DAGK_prokar"/>
    <property type="match status" value="1"/>
</dbReference>
<dbReference type="GO" id="GO:0005524">
    <property type="term" value="F:ATP binding"/>
    <property type="evidence" value="ECO:0007669"/>
    <property type="project" value="UniProtKB-KW"/>
</dbReference>
<keyword evidence="16 24" id="KW-0443">Lipid metabolism</keyword>
<dbReference type="Gene3D" id="1.10.287.3610">
    <property type="match status" value="1"/>
</dbReference>
<feature type="binding site" evidence="21">
    <location>
        <position position="95"/>
    </location>
    <ligand>
        <name>substrate</name>
    </ligand>
</feature>